<evidence type="ECO:0000313" key="1">
    <source>
        <dbReference type="EMBL" id="CDS17548.1"/>
    </source>
</evidence>
<reference evidence="1 2" key="1">
    <citation type="journal article" date="2013" name="Nature">
        <title>The genomes of four tapeworm species reveal adaptations to parasitism.</title>
        <authorList>
            <person name="Tsai I.J."/>
            <person name="Zarowiecki M."/>
            <person name="Holroyd N."/>
            <person name="Garciarrubio A."/>
            <person name="Sanchez-Flores A."/>
            <person name="Brooks K.L."/>
            <person name="Tracey A."/>
            <person name="Bobes R.J."/>
            <person name="Fragoso G."/>
            <person name="Sciutto E."/>
            <person name="Aslett M."/>
            <person name="Beasley H."/>
            <person name="Bennett H.M."/>
            <person name="Cai J."/>
            <person name="Camicia F."/>
            <person name="Clark R."/>
            <person name="Cucher M."/>
            <person name="De Silva N."/>
            <person name="Day T.A."/>
            <person name="Deplazes P."/>
            <person name="Estrada K."/>
            <person name="Fernandez C."/>
            <person name="Holland P.W."/>
            <person name="Hou J."/>
            <person name="Hu S."/>
            <person name="Huckvale T."/>
            <person name="Hung S.S."/>
            <person name="Kamenetzky L."/>
            <person name="Keane J.A."/>
            <person name="Kiss F."/>
            <person name="Koziol U."/>
            <person name="Lambert O."/>
            <person name="Liu K."/>
            <person name="Luo X."/>
            <person name="Luo Y."/>
            <person name="Macchiaroli N."/>
            <person name="Nichol S."/>
            <person name="Paps J."/>
            <person name="Parkinson J."/>
            <person name="Pouchkina-Stantcheva N."/>
            <person name="Riddiford N."/>
            <person name="Rosenzvit M."/>
            <person name="Salinas G."/>
            <person name="Wasmuth J.D."/>
            <person name="Zamanian M."/>
            <person name="Zheng Y."/>
            <person name="Cai X."/>
            <person name="Soberon X."/>
            <person name="Olson P.D."/>
            <person name="Laclette J.P."/>
            <person name="Brehm K."/>
            <person name="Berriman M."/>
            <person name="Garciarrubio A."/>
            <person name="Bobes R.J."/>
            <person name="Fragoso G."/>
            <person name="Sanchez-Flores A."/>
            <person name="Estrada K."/>
            <person name="Cevallos M.A."/>
            <person name="Morett E."/>
            <person name="Gonzalez V."/>
            <person name="Portillo T."/>
            <person name="Ochoa-Leyva A."/>
            <person name="Jose M.V."/>
            <person name="Sciutto E."/>
            <person name="Landa A."/>
            <person name="Jimenez L."/>
            <person name="Valdes V."/>
            <person name="Carrero J.C."/>
            <person name="Larralde C."/>
            <person name="Morales-Montor J."/>
            <person name="Limon-Lason J."/>
            <person name="Soberon X."/>
            <person name="Laclette J.P."/>
        </authorList>
    </citation>
    <scope>NUCLEOTIDE SEQUENCE [LARGE SCALE GENOMIC DNA]</scope>
</reference>
<reference evidence="3" key="3">
    <citation type="submission" date="2020-10" db="UniProtKB">
        <authorList>
            <consortium name="WormBaseParasite"/>
        </authorList>
    </citation>
    <scope>IDENTIFICATION</scope>
</reference>
<gene>
    <name evidence="1" type="ORF">EgrG_001030600</name>
</gene>
<reference evidence="1" key="2">
    <citation type="submission" date="2014-06" db="EMBL/GenBank/DDBJ databases">
        <authorList>
            <person name="Aslett M."/>
        </authorList>
    </citation>
    <scope>NUCLEOTIDE SEQUENCE</scope>
</reference>
<dbReference type="Proteomes" id="UP000492820">
    <property type="component" value="Unassembled WGS sequence"/>
</dbReference>
<organism evidence="1">
    <name type="scientific">Echinococcus granulosus</name>
    <name type="common">Hydatid tapeworm</name>
    <dbReference type="NCBI Taxonomy" id="6210"/>
    <lineage>
        <taxon>Eukaryota</taxon>
        <taxon>Metazoa</taxon>
        <taxon>Spiralia</taxon>
        <taxon>Lophotrochozoa</taxon>
        <taxon>Platyhelminthes</taxon>
        <taxon>Cestoda</taxon>
        <taxon>Eucestoda</taxon>
        <taxon>Cyclophyllidea</taxon>
        <taxon>Taeniidae</taxon>
        <taxon>Echinococcus</taxon>
        <taxon>Echinococcus granulosus group</taxon>
    </lineage>
</organism>
<protein>
    <submittedName>
        <fullName evidence="3">Cupin domain-containing protein</fullName>
    </submittedName>
</protein>
<dbReference type="AlphaFoldDB" id="A0A068WIN1"/>
<proteinExistence type="predicted"/>
<evidence type="ECO:0000313" key="2">
    <source>
        <dbReference type="Proteomes" id="UP000492820"/>
    </source>
</evidence>
<name>A0A068WIN1_ECHGR</name>
<evidence type="ECO:0000313" key="3">
    <source>
        <dbReference type="WBParaSite" id="EgrG_001030600"/>
    </source>
</evidence>
<dbReference type="WBParaSite" id="EgrG_001030600">
    <property type="protein sequence ID" value="EgrG_001030600"/>
    <property type="gene ID" value="EgrG_001030600"/>
</dbReference>
<dbReference type="EMBL" id="LK028577">
    <property type="protein sequence ID" value="CDS17548.1"/>
    <property type="molecule type" value="Genomic_DNA"/>
</dbReference>
<accession>A0A068WIN1</accession>
<sequence>MSRLQPGSLHNTVNPRTDHALLAYANFNLGGSESQY</sequence>